<dbReference type="Proteomes" id="UP001500888">
    <property type="component" value="Unassembled WGS sequence"/>
</dbReference>
<keyword evidence="3" id="KW-1185">Reference proteome</keyword>
<proteinExistence type="predicted"/>
<accession>A0ABP7IQY6</accession>
<evidence type="ECO:0000313" key="3">
    <source>
        <dbReference type="Proteomes" id="UP001500888"/>
    </source>
</evidence>
<evidence type="ECO:0000256" key="1">
    <source>
        <dbReference type="SAM" id="MobiDB-lite"/>
    </source>
</evidence>
<name>A0ABP7IQY6_9ACTN</name>
<sequence>MTGKNGPRLTHPPPVPAAPRRRIHRATSRRVGATKPRSGHRELIGTRIARIARIARAAAPPAPRHPAAPGTAGDPSISNHEHED</sequence>
<gene>
    <name evidence="2" type="ORF">GCM10022226_51850</name>
</gene>
<feature type="compositionally biased region" description="Basic residues" evidence="1">
    <location>
        <begin position="19"/>
        <end position="28"/>
    </location>
</feature>
<dbReference type="EMBL" id="BAAAZR010000019">
    <property type="protein sequence ID" value="GAA3824759.1"/>
    <property type="molecule type" value="Genomic_DNA"/>
</dbReference>
<organism evidence="2 3">
    <name type="scientific">Sphaerisporangium flaviroseum</name>
    <dbReference type="NCBI Taxonomy" id="509199"/>
    <lineage>
        <taxon>Bacteria</taxon>
        <taxon>Bacillati</taxon>
        <taxon>Actinomycetota</taxon>
        <taxon>Actinomycetes</taxon>
        <taxon>Streptosporangiales</taxon>
        <taxon>Streptosporangiaceae</taxon>
        <taxon>Sphaerisporangium</taxon>
    </lineage>
</organism>
<feature type="region of interest" description="Disordered" evidence="1">
    <location>
        <begin position="1"/>
        <end position="42"/>
    </location>
</feature>
<feature type="region of interest" description="Disordered" evidence="1">
    <location>
        <begin position="56"/>
        <end position="84"/>
    </location>
</feature>
<evidence type="ECO:0000313" key="2">
    <source>
        <dbReference type="EMBL" id="GAA3824759.1"/>
    </source>
</evidence>
<comment type="caution">
    <text evidence="2">The sequence shown here is derived from an EMBL/GenBank/DDBJ whole genome shotgun (WGS) entry which is preliminary data.</text>
</comment>
<reference evidence="3" key="1">
    <citation type="journal article" date="2019" name="Int. J. Syst. Evol. Microbiol.">
        <title>The Global Catalogue of Microorganisms (GCM) 10K type strain sequencing project: providing services to taxonomists for standard genome sequencing and annotation.</title>
        <authorList>
            <consortium name="The Broad Institute Genomics Platform"/>
            <consortium name="The Broad Institute Genome Sequencing Center for Infectious Disease"/>
            <person name="Wu L."/>
            <person name="Ma J."/>
        </authorList>
    </citation>
    <scope>NUCLEOTIDE SEQUENCE [LARGE SCALE GENOMIC DNA]</scope>
    <source>
        <strain evidence="3">JCM 16908</strain>
    </source>
</reference>
<protein>
    <submittedName>
        <fullName evidence="2">Uncharacterized protein</fullName>
    </submittedName>
</protein>